<dbReference type="PANTHER" id="PTHR48073:SF2">
    <property type="entry name" value="O-SUCCINYLBENZOATE SYNTHASE"/>
    <property type="match status" value="1"/>
</dbReference>
<dbReference type="Gene3D" id="3.30.390.10">
    <property type="entry name" value="Enolase-like, N-terminal domain"/>
    <property type="match status" value="1"/>
</dbReference>
<evidence type="ECO:0000256" key="2">
    <source>
        <dbReference type="ARBA" id="ARBA00022723"/>
    </source>
</evidence>
<dbReference type="SFLD" id="SFLDF00009">
    <property type="entry name" value="o-succinylbenzoate_synthase"/>
    <property type="match status" value="1"/>
</dbReference>
<dbReference type="EMBL" id="JBHUKR010000017">
    <property type="protein sequence ID" value="MFD2420273.1"/>
    <property type="molecule type" value="Genomic_DNA"/>
</dbReference>
<dbReference type="Gene3D" id="3.20.20.120">
    <property type="entry name" value="Enolase-like C-terminal domain"/>
    <property type="match status" value="1"/>
</dbReference>
<comment type="similarity">
    <text evidence="1">Belongs to the mandelate racemase/muconate lactonizing enzyme family.</text>
</comment>
<accession>A0ABW5FYZ9</accession>
<dbReference type="InterPro" id="IPR018110">
    <property type="entry name" value="Mandel_Rmase/mucon_lact_enz_CS"/>
</dbReference>
<keyword evidence="6" id="KW-1185">Reference proteome</keyword>
<dbReference type="RefSeq" id="WP_378268297.1">
    <property type="nucleotide sequence ID" value="NZ_JBHUKR010000017.1"/>
</dbReference>
<dbReference type="SUPFAM" id="SSF54826">
    <property type="entry name" value="Enolase N-terminal domain-like"/>
    <property type="match status" value="1"/>
</dbReference>
<evidence type="ECO:0000313" key="5">
    <source>
        <dbReference type="EMBL" id="MFD2420273.1"/>
    </source>
</evidence>
<dbReference type="PANTHER" id="PTHR48073">
    <property type="entry name" value="O-SUCCINYLBENZOATE SYNTHASE-RELATED"/>
    <property type="match status" value="1"/>
</dbReference>
<name>A0ABW5FYZ9_9PSEU</name>
<dbReference type="Proteomes" id="UP001597417">
    <property type="component" value="Unassembled WGS sequence"/>
</dbReference>
<keyword evidence="3" id="KW-0413">Isomerase</keyword>
<sequence>MTVENSAVAAMAPVIAAEVFEIEAALVTPYKLSHGTLVTTRAVLLKLTDADGVQGWGEANPMRTFSGESPDEAARALKDTLLPAVLAAKAHEPGRIDTMLDALLAKQLCAKGAVTMALLDILGKRLRVPVSTLLGGAVRDSLAVLWPLGDGSAEDDIRVIDERAAQGFTTYMLKMGAAPVREEVQRVATLEARYGNSLTLVADANQGWSRDEAAEFLAGVGDSGLAFVEQPLAKDDIEGMAILARAGTLPISADESVIGLPQAARIAGLGAVSVFSIKSSKNGGPLRAQRIAAVAEAFGARCYLNSMIEFGITQAASLQHAVTITNLVDIGHAFMSTLRLAEDPTDFSSFIRNGVVHLPPSAGLGVQVDEAHVRRMTTDGFRLTAKV</sequence>
<evidence type="ECO:0000256" key="3">
    <source>
        <dbReference type="ARBA" id="ARBA00023235"/>
    </source>
</evidence>
<organism evidence="5 6">
    <name type="scientific">Amycolatopsis pigmentata</name>
    <dbReference type="NCBI Taxonomy" id="450801"/>
    <lineage>
        <taxon>Bacteria</taxon>
        <taxon>Bacillati</taxon>
        <taxon>Actinomycetota</taxon>
        <taxon>Actinomycetes</taxon>
        <taxon>Pseudonocardiales</taxon>
        <taxon>Pseudonocardiaceae</taxon>
        <taxon>Amycolatopsis</taxon>
    </lineage>
</organism>
<reference evidence="6" key="1">
    <citation type="journal article" date="2019" name="Int. J. Syst. Evol. Microbiol.">
        <title>The Global Catalogue of Microorganisms (GCM) 10K type strain sequencing project: providing services to taxonomists for standard genome sequencing and annotation.</title>
        <authorList>
            <consortium name="The Broad Institute Genomics Platform"/>
            <consortium name="The Broad Institute Genome Sequencing Center for Infectious Disease"/>
            <person name="Wu L."/>
            <person name="Ma J."/>
        </authorList>
    </citation>
    <scope>NUCLEOTIDE SEQUENCE [LARGE SCALE GENOMIC DNA]</scope>
    <source>
        <strain evidence="6">CGMCC 4.7645</strain>
    </source>
</reference>
<dbReference type="InterPro" id="IPR036849">
    <property type="entry name" value="Enolase-like_C_sf"/>
</dbReference>
<dbReference type="SUPFAM" id="SSF51604">
    <property type="entry name" value="Enolase C-terminal domain-like"/>
    <property type="match status" value="1"/>
</dbReference>
<dbReference type="InterPro" id="IPR029017">
    <property type="entry name" value="Enolase-like_N"/>
</dbReference>
<evidence type="ECO:0000256" key="1">
    <source>
        <dbReference type="ARBA" id="ARBA00008031"/>
    </source>
</evidence>
<dbReference type="InterPro" id="IPR013342">
    <property type="entry name" value="Mandelate_racemase_C"/>
</dbReference>
<proteinExistence type="inferred from homology"/>
<dbReference type="Pfam" id="PF13378">
    <property type="entry name" value="MR_MLE_C"/>
    <property type="match status" value="1"/>
</dbReference>
<dbReference type="PROSITE" id="PS00909">
    <property type="entry name" value="MR_MLE_2"/>
    <property type="match status" value="1"/>
</dbReference>
<protein>
    <submittedName>
        <fullName evidence="5">Enolase C-terminal domain-like protein</fullName>
    </submittedName>
</protein>
<dbReference type="Pfam" id="PF02746">
    <property type="entry name" value="MR_MLE_N"/>
    <property type="match status" value="1"/>
</dbReference>
<dbReference type="SFLD" id="SFLDS00001">
    <property type="entry name" value="Enolase"/>
    <property type="match status" value="1"/>
</dbReference>
<evidence type="ECO:0000313" key="6">
    <source>
        <dbReference type="Proteomes" id="UP001597417"/>
    </source>
</evidence>
<dbReference type="InterPro" id="IPR029065">
    <property type="entry name" value="Enolase_C-like"/>
</dbReference>
<keyword evidence="2" id="KW-0479">Metal-binding</keyword>
<dbReference type="InterPro" id="IPR013341">
    <property type="entry name" value="Mandelate_racemase_N_dom"/>
</dbReference>
<comment type="caution">
    <text evidence="5">The sequence shown here is derived from an EMBL/GenBank/DDBJ whole genome shotgun (WGS) entry which is preliminary data.</text>
</comment>
<feature type="domain" description="Mandelate racemase/muconate lactonizing enzyme C-terminal" evidence="4">
    <location>
        <begin position="153"/>
        <end position="250"/>
    </location>
</feature>
<gene>
    <name evidence="5" type="ORF">ACFSXZ_28470</name>
</gene>
<evidence type="ECO:0000259" key="4">
    <source>
        <dbReference type="SMART" id="SM00922"/>
    </source>
</evidence>
<dbReference type="SFLD" id="SFLDG00180">
    <property type="entry name" value="muconate_cycloisomerase"/>
    <property type="match status" value="1"/>
</dbReference>
<dbReference type="SMART" id="SM00922">
    <property type="entry name" value="MR_MLE"/>
    <property type="match status" value="1"/>
</dbReference>